<comment type="caution">
    <text evidence="2">The sequence shown here is derived from an EMBL/GenBank/DDBJ whole genome shotgun (WGS) entry which is preliminary data.</text>
</comment>
<dbReference type="Gene3D" id="3.40.50.1820">
    <property type="entry name" value="alpha/beta hydrolase"/>
    <property type="match status" value="1"/>
</dbReference>
<evidence type="ECO:0000313" key="2">
    <source>
        <dbReference type="EMBL" id="MBZ9612742.1"/>
    </source>
</evidence>
<dbReference type="SUPFAM" id="SSF53474">
    <property type="entry name" value="alpha/beta-Hydrolases"/>
    <property type="match status" value="1"/>
</dbReference>
<evidence type="ECO:0000313" key="3">
    <source>
        <dbReference type="Proteomes" id="UP000663814"/>
    </source>
</evidence>
<keyword evidence="3" id="KW-1185">Reference proteome</keyword>
<reference evidence="2 3" key="1">
    <citation type="submission" date="2021-08" db="EMBL/GenBank/DDBJ databases">
        <title>Rheinheimera aquimaris sp. nov., isolated from seawater of the East Sea in Korea.</title>
        <authorList>
            <person name="Kim K.H."/>
            <person name="Wenting R."/>
            <person name="Kim K.R."/>
            <person name="Jeon C.O."/>
        </authorList>
    </citation>
    <scope>NUCLEOTIDE SEQUENCE [LARGE SCALE GENOMIC DNA]</scope>
    <source>
        <strain evidence="2 3">MA-13</strain>
    </source>
</reference>
<name>A0ABS7XB27_9GAMM</name>
<dbReference type="InterPro" id="IPR022742">
    <property type="entry name" value="Hydrolase_4"/>
</dbReference>
<feature type="domain" description="Serine aminopeptidase S33" evidence="1">
    <location>
        <begin position="100"/>
        <end position="237"/>
    </location>
</feature>
<dbReference type="InterPro" id="IPR029058">
    <property type="entry name" value="AB_hydrolase_fold"/>
</dbReference>
<dbReference type="Proteomes" id="UP000663814">
    <property type="component" value="Unassembled WGS sequence"/>
</dbReference>
<dbReference type="GO" id="GO:0016787">
    <property type="term" value="F:hydrolase activity"/>
    <property type="evidence" value="ECO:0007669"/>
    <property type="project" value="UniProtKB-KW"/>
</dbReference>
<keyword evidence="2" id="KW-0378">Hydrolase</keyword>
<dbReference type="Pfam" id="PF12146">
    <property type="entry name" value="Hydrolase_4"/>
    <property type="match status" value="1"/>
</dbReference>
<dbReference type="RefSeq" id="WP_205313586.1">
    <property type="nucleotide sequence ID" value="NZ_JAERPS020000005.1"/>
</dbReference>
<protein>
    <submittedName>
        <fullName evidence="2">Alpha/beta hydrolase</fullName>
    </submittedName>
</protein>
<dbReference type="EMBL" id="JAERPS020000005">
    <property type="protein sequence ID" value="MBZ9612742.1"/>
    <property type="molecule type" value="Genomic_DNA"/>
</dbReference>
<proteinExistence type="predicted"/>
<accession>A0ABS7XB27</accession>
<gene>
    <name evidence="2" type="ORF">I4W93_014180</name>
</gene>
<evidence type="ECO:0000259" key="1">
    <source>
        <dbReference type="Pfam" id="PF12146"/>
    </source>
</evidence>
<organism evidence="2 3">
    <name type="scientific">Rheinheimera maricola</name>
    <dbReference type="NCBI Taxonomy" id="2793282"/>
    <lineage>
        <taxon>Bacteria</taxon>
        <taxon>Pseudomonadati</taxon>
        <taxon>Pseudomonadota</taxon>
        <taxon>Gammaproteobacteria</taxon>
        <taxon>Chromatiales</taxon>
        <taxon>Chromatiaceae</taxon>
        <taxon>Rheinheimera</taxon>
    </lineage>
</organism>
<sequence length="290" mass="32107">MIKTIQRLLLWLITTYFLALPVVAQVQLHSTSVGDYQLYLPKAQAKHILVLAHGMLDKNQQAAAQTKTYAERWVPYAEQYGLIIIAPVFDNEHFGNLSQGYGGYRNLFGKYIGADEFVHQLISQYRSQTQSGANQFYLYGHSAGGQFVARYVVTHPGRIIKAVISAAGRYSYPDDNVPWPYGAGSLNKIIQWDKGAIKRQERVSPQLRNYASAANKVQIVIGAADTKTQEQRAAHIGSNRLEFAYSWAAAMNNLAARHNMAANVQVHQVPGIGHDSAKLTAKAAAVLFSD</sequence>